<protein>
    <submittedName>
        <fullName evidence="2">Uncharacterized protein</fullName>
    </submittedName>
</protein>
<evidence type="ECO:0000313" key="2">
    <source>
        <dbReference type="EMBL" id="KAF7764091.1"/>
    </source>
</evidence>
<proteinExistence type="predicted"/>
<evidence type="ECO:0000313" key="3">
    <source>
        <dbReference type="Proteomes" id="UP000629468"/>
    </source>
</evidence>
<evidence type="ECO:0000256" key="1">
    <source>
        <dbReference type="SAM" id="MobiDB-lite"/>
    </source>
</evidence>
<name>A0A8H7C6E2_AGABI</name>
<dbReference type="AlphaFoldDB" id="A0A8H7C6E2"/>
<gene>
    <name evidence="2" type="ORF">Agabi119p4_8628</name>
</gene>
<sequence>MLDMGSNAQKDSSANSHKHKSVKIMASLEWHWNMRYGALHLNTRHNIFFAGAALHLHHDNNAWGLLPDKEYIYQYYEKRFADRNEFPQIHLPEGGFKYKLIPLGDSMRTFPILRQNEHGQPPNKDQYTIYLYPFDDMPTFRTHLHPKFAIYELGRKVHALVAEDGAVATRAFRTYQDLERVYDVFASWSALQKNSARFEEWKNQGNTEGDGDVHSESSSKTGVDSWRNGVKRRRTEHADEQGSPTPAERNSDVMQMGDMSCKSLSQETMIEHERFYGKEGWTQESLSGWIADASKHVPSM</sequence>
<accession>A0A8H7C6E2</accession>
<dbReference type="EMBL" id="JABXXO010000011">
    <property type="protein sequence ID" value="KAF7764091.1"/>
    <property type="molecule type" value="Genomic_DNA"/>
</dbReference>
<comment type="caution">
    <text evidence="2">The sequence shown here is derived from an EMBL/GenBank/DDBJ whole genome shotgun (WGS) entry which is preliminary data.</text>
</comment>
<dbReference type="Proteomes" id="UP000629468">
    <property type="component" value="Unassembled WGS sequence"/>
</dbReference>
<reference evidence="2 3" key="1">
    <citation type="journal article" name="Sci. Rep.">
        <title>Telomere-to-telomere assembled and centromere annotated genomes of the two main subspecies of the button mushroom Agaricus bisporus reveal especially polymorphic chromosome ends.</title>
        <authorList>
            <person name="Sonnenberg A.S.M."/>
            <person name="Sedaghat-Telgerd N."/>
            <person name="Lavrijssen B."/>
            <person name="Ohm R.A."/>
            <person name="Hendrickx P.M."/>
            <person name="Scholtmeijer K."/>
            <person name="Baars J.J.P."/>
            <person name="van Peer A."/>
        </authorList>
    </citation>
    <scope>NUCLEOTIDE SEQUENCE [LARGE SCALE GENOMIC DNA]</scope>
    <source>
        <strain evidence="2 3">H119_p4</strain>
    </source>
</reference>
<organism evidence="2 3">
    <name type="scientific">Agaricus bisporus var. burnettii</name>
    <dbReference type="NCBI Taxonomy" id="192524"/>
    <lineage>
        <taxon>Eukaryota</taxon>
        <taxon>Fungi</taxon>
        <taxon>Dikarya</taxon>
        <taxon>Basidiomycota</taxon>
        <taxon>Agaricomycotina</taxon>
        <taxon>Agaricomycetes</taxon>
        <taxon>Agaricomycetidae</taxon>
        <taxon>Agaricales</taxon>
        <taxon>Agaricineae</taxon>
        <taxon>Agaricaceae</taxon>
        <taxon>Agaricus</taxon>
    </lineage>
</organism>
<feature type="region of interest" description="Disordered" evidence="1">
    <location>
        <begin position="202"/>
        <end position="255"/>
    </location>
</feature>